<protein>
    <recommendedName>
        <fullName evidence="4 12">Phosphoribosylformylglycinamidine cyclo-ligase</fullName>
        <ecNumber evidence="3 12">6.3.3.1</ecNumber>
    </recommendedName>
    <alternativeName>
        <fullName evidence="9 12">AIR synthase</fullName>
    </alternativeName>
    <alternativeName>
        <fullName evidence="10 12">AIRS</fullName>
    </alternativeName>
    <alternativeName>
        <fullName evidence="8 12">Phosphoribosyl-aminoimidazole synthetase</fullName>
    </alternativeName>
</protein>
<sequence length="357" mass="37541">MTETSSSRASSATSLSYKDAGVDIDAGNALVDRIKHVAKRTTRPEVMGGLGGFGALCELPQGYRQPVLVSGTDGVGTKLRLAMMLGKHDTIGIDLVAMCVNDLIVAGAEPLLFLDYYATGKLNVDIAADVVTGIGAGCEQAGCALVGGETAEMPGMYEGDDYDLAGFCVGVVEKSEILDGSRVGEGDVLLGLASSGPHSNGYSLIRKIIERSEAPLDTPIDGTVLGDALMAPTRIYVKALLSLLRDSGLSIHALSHITGGGLLENIPRVLPDSLAARIDTQAWSRPAVFDWLQTQGNVADTEMYRVLNCGIGMVVVVPEDEASQAMAHLEAQGETVYRLGQIEPRQQDAVVLENLPA</sequence>
<keyword evidence="12" id="KW-0963">Cytoplasm</keyword>
<dbReference type="Gene3D" id="3.30.1330.10">
    <property type="entry name" value="PurM-like, N-terminal domain"/>
    <property type="match status" value="1"/>
</dbReference>
<keyword evidence="7 12" id="KW-0067">ATP-binding</keyword>
<evidence type="ECO:0000256" key="8">
    <source>
        <dbReference type="ARBA" id="ARBA00031908"/>
    </source>
</evidence>
<dbReference type="InterPro" id="IPR036921">
    <property type="entry name" value="PurM-like_N_sf"/>
</dbReference>
<comment type="pathway">
    <text evidence="1 12">Purine metabolism; IMP biosynthesis via de novo pathway; 5-amino-1-(5-phospho-D-ribosyl)imidazole from N(2)-formyl-N(1)-(5-phospho-D-ribosyl)glycinamide: step 2/2.</text>
</comment>
<dbReference type="RefSeq" id="WP_230448419.1">
    <property type="nucleotide sequence ID" value="NZ_JARWAI010000004.1"/>
</dbReference>
<dbReference type="Gene3D" id="3.90.650.10">
    <property type="entry name" value="PurM-like C-terminal domain"/>
    <property type="match status" value="1"/>
</dbReference>
<dbReference type="CDD" id="cd02196">
    <property type="entry name" value="PurM"/>
    <property type="match status" value="1"/>
</dbReference>
<dbReference type="Pfam" id="PF00586">
    <property type="entry name" value="AIRS"/>
    <property type="match status" value="1"/>
</dbReference>
<dbReference type="InterPro" id="IPR010918">
    <property type="entry name" value="PurM-like_C_dom"/>
</dbReference>
<evidence type="ECO:0000256" key="9">
    <source>
        <dbReference type="ARBA" id="ARBA00032931"/>
    </source>
</evidence>
<name>A0ABU1GAI1_9GAMM</name>
<comment type="similarity">
    <text evidence="2 12">Belongs to the AIR synthase family.</text>
</comment>
<dbReference type="InterPro" id="IPR036676">
    <property type="entry name" value="PurM-like_C_sf"/>
</dbReference>
<evidence type="ECO:0000256" key="10">
    <source>
        <dbReference type="ARBA" id="ARBA00033093"/>
    </source>
</evidence>
<evidence type="ECO:0000259" key="14">
    <source>
        <dbReference type="Pfam" id="PF02769"/>
    </source>
</evidence>
<keyword evidence="5 12" id="KW-0436">Ligase</keyword>
<feature type="domain" description="PurM-like C-terminal" evidence="14">
    <location>
        <begin position="185"/>
        <end position="351"/>
    </location>
</feature>
<dbReference type="InterPro" id="IPR016188">
    <property type="entry name" value="PurM-like_N"/>
</dbReference>
<reference evidence="15 16" key="1">
    <citation type="submission" date="2023-04" db="EMBL/GenBank/DDBJ databases">
        <title>A long-awaited taxogenomic arrangement of the family Halomonadaceae.</title>
        <authorList>
            <person name="De La Haba R."/>
            <person name="Chuvochina M."/>
            <person name="Wittouck S."/>
            <person name="Arahal D.R."/>
            <person name="Sanchez-Porro C."/>
            <person name="Hugenholtz P."/>
            <person name="Ventosa A."/>
        </authorList>
    </citation>
    <scope>NUCLEOTIDE SEQUENCE [LARGE SCALE GENOMIC DNA]</scope>
    <source>
        <strain evidence="15 16">DSM 18042</strain>
    </source>
</reference>
<evidence type="ECO:0000256" key="2">
    <source>
        <dbReference type="ARBA" id="ARBA00010280"/>
    </source>
</evidence>
<dbReference type="Proteomes" id="UP001269267">
    <property type="component" value="Unassembled WGS sequence"/>
</dbReference>
<proteinExistence type="inferred from homology"/>
<evidence type="ECO:0000259" key="13">
    <source>
        <dbReference type="Pfam" id="PF00586"/>
    </source>
</evidence>
<dbReference type="EMBL" id="JARWAI010000004">
    <property type="protein sequence ID" value="MDR5874495.1"/>
    <property type="molecule type" value="Genomic_DNA"/>
</dbReference>
<evidence type="ECO:0000256" key="4">
    <source>
        <dbReference type="ARBA" id="ARBA00020367"/>
    </source>
</evidence>
<evidence type="ECO:0000256" key="6">
    <source>
        <dbReference type="ARBA" id="ARBA00022741"/>
    </source>
</evidence>
<keyword evidence="12" id="KW-0658">Purine biosynthesis</keyword>
<dbReference type="PANTHER" id="PTHR10520:SF12">
    <property type="entry name" value="TRIFUNCTIONAL PURINE BIOSYNTHETIC PROTEIN ADENOSINE-3"/>
    <property type="match status" value="1"/>
</dbReference>
<comment type="catalytic activity">
    <reaction evidence="11 12">
        <text>2-formamido-N(1)-(5-O-phospho-beta-D-ribosyl)acetamidine + ATP = 5-amino-1-(5-phospho-beta-D-ribosyl)imidazole + ADP + phosphate + H(+)</text>
        <dbReference type="Rhea" id="RHEA:23032"/>
        <dbReference type="ChEBI" id="CHEBI:15378"/>
        <dbReference type="ChEBI" id="CHEBI:30616"/>
        <dbReference type="ChEBI" id="CHEBI:43474"/>
        <dbReference type="ChEBI" id="CHEBI:137981"/>
        <dbReference type="ChEBI" id="CHEBI:147287"/>
        <dbReference type="ChEBI" id="CHEBI:456216"/>
        <dbReference type="EC" id="6.3.3.1"/>
    </reaction>
</comment>
<evidence type="ECO:0000256" key="11">
    <source>
        <dbReference type="ARBA" id="ARBA00049057"/>
    </source>
</evidence>
<evidence type="ECO:0000256" key="3">
    <source>
        <dbReference type="ARBA" id="ARBA00013047"/>
    </source>
</evidence>
<evidence type="ECO:0000313" key="15">
    <source>
        <dbReference type="EMBL" id="MDR5874495.1"/>
    </source>
</evidence>
<dbReference type="InterPro" id="IPR004733">
    <property type="entry name" value="PurM_cligase"/>
</dbReference>
<feature type="domain" description="PurM-like N-terminal" evidence="13">
    <location>
        <begin position="68"/>
        <end position="172"/>
    </location>
</feature>
<dbReference type="EC" id="6.3.3.1" evidence="3 12"/>
<organism evidence="15 16">
    <name type="scientific">Vreelandella gomseomensis</name>
    <dbReference type="NCBI Taxonomy" id="370766"/>
    <lineage>
        <taxon>Bacteria</taxon>
        <taxon>Pseudomonadati</taxon>
        <taxon>Pseudomonadota</taxon>
        <taxon>Gammaproteobacteria</taxon>
        <taxon>Oceanospirillales</taxon>
        <taxon>Halomonadaceae</taxon>
        <taxon>Vreelandella</taxon>
    </lineage>
</organism>
<keyword evidence="6 12" id="KW-0547">Nucleotide-binding</keyword>
<gene>
    <name evidence="12 15" type="primary">purM</name>
    <name evidence="15" type="ORF">QC815_06115</name>
</gene>
<dbReference type="Pfam" id="PF02769">
    <property type="entry name" value="AIRS_C"/>
    <property type="match status" value="1"/>
</dbReference>
<dbReference type="NCBIfam" id="TIGR00878">
    <property type="entry name" value="purM"/>
    <property type="match status" value="1"/>
</dbReference>
<comment type="subcellular location">
    <subcellularLocation>
        <location evidence="12">Cytoplasm</location>
    </subcellularLocation>
</comment>
<dbReference type="HAMAP" id="MF_00741">
    <property type="entry name" value="AIRS"/>
    <property type="match status" value="1"/>
</dbReference>
<dbReference type="GO" id="GO:0004641">
    <property type="term" value="F:phosphoribosylformylglycinamidine cyclo-ligase activity"/>
    <property type="evidence" value="ECO:0007669"/>
    <property type="project" value="UniProtKB-EC"/>
</dbReference>
<accession>A0ABU1GAI1</accession>
<evidence type="ECO:0000256" key="12">
    <source>
        <dbReference type="HAMAP-Rule" id="MF_00741"/>
    </source>
</evidence>
<dbReference type="SUPFAM" id="SSF55326">
    <property type="entry name" value="PurM N-terminal domain-like"/>
    <property type="match status" value="1"/>
</dbReference>
<evidence type="ECO:0000256" key="7">
    <source>
        <dbReference type="ARBA" id="ARBA00022840"/>
    </source>
</evidence>
<comment type="caution">
    <text evidence="15">The sequence shown here is derived from an EMBL/GenBank/DDBJ whole genome shotgun (WGS) entry which is preliminary data.</text>
</comment>
<dbReference type="SUPFAM" id="SSF56042">
    <property type="entry name" value="PurM C-terminal domain-like"/>
    <property type="match status" value="1"/>
</dbReference>
<dbReference type="PANTHER" id="PTHR10520">
    <property type="entry name" value="TRIFUNCTIONAL PURINE BIOSYNTHETIC PROTEIN ADENOSINE-3-RELATED"/>
    <property type="match status" value="1"/>
</dbReference>
<evidence type="ECO:0000256" key="5">
    <source>
        <dbReference type="ARBA" id="ARBA00022598"/>
    </source>
</evidence>
<evidence type="ECO:0000313" key="16">
    <source>
        <dbReference type="Proteomes" id="UP001269267"/>
    </source>
</evidence>
<evidence type="ECO:0000256" key="1">
    <source>
        <dbReference type="ARBA" id="ARBA00004686"/>
    </source>
</evidence>
<keyword evidence="16" id="KW-1185">Reference proteome</keyword>